<dbReference type="EMBL" id="BBTG02000062">
    <property type="protein sequence ID" value="GAO17990.1"/>
    <property type="molecule type" value="Genomic_DNA"/>
</dbReference>
<name>A0A1B5L398_USTVR</name>
<comment type="caution">
    <text evidence="2">The sequence shown here is derived from an EMBL/GenBank/DDBJ whole genome shotgun (WGS) entry which is preliminary data.</text>
</comment>
<sequence length="438" mass="47460">MPARKPLGPRAMAASAAAHVPGAGSPTDVDQVSFPGNLGMPIGEAVGSNDQIKQMPLASPTRLEGSRTQSIPIRRKPVYQTLSRSPSPRKHSIVSINGTGTPFTLVLIRRDPSSGLQWNVGRVSSRQVDPAEDGSDQAAQTDSTSPPTAMPFPRRHPPIDIELENSGYAKFRFTTVNKSSRTEGSVEKALQSLARDGAKQAVGVFSRQVAMEYSKSFATNVRETMHRIGHASRTRIDRYRSDSVGSTLSNTSDVPETAESIVTSGPPPEGMKARGYTFESPWNDKCEFRTGMAGRSVICRRVRHEAGSSAQNPLASDQGGLPGLRGDSQLVSELRFNLPGADLFSEHAKNSKEQWKGNFGKLFNSVHYGDCDDRDEDEDNGGVSPFKMNLGSEKAGGGNRGKRAKLAKLIIYDDGLQMLDLVVAANIGMWWGAWEKTF</sequence>
<proteinExistence type="predicted"/>
<reference evidence="3" key="1">
    <citation type="journal article" date="2016" name="Genome Announc.">
        <title>Genome sequence of Ustilaginoidea virens IPU010, a rice pathogenic fungus causing false smut.</title>
        <authorList>
            <person name="Kumagai T."/>
            <person name="Ishii T."/>
            <person name="Terai G."/>
            <person name="Umemura M."/>
            <person name="Machida M."/>
            <person name="Asai K."/>
        </authorList>
    </citation>
    <scope>NUCLEOTIDE SEQUENCE [LARGE SCALE GENOMIC DNA]</scope>
    <source>
        <strain evidence="3">IPU010</strain>
    </source>
</reference>
<feature type="region of interest" description="Disordered" evidence="1">
    <location>
        <begin position="124"/>
        <end position="158"/>
    </location>
</feature>
<feature type="region of interest" description="Disordered" evidence="1">
    <location>
        <begin position="374"/>
        <end position="399"/>
    </location>
</feature>
<accession>A0A1B5L398</accession>
<dbReference type="AlphaFoldDB" id="A0A1B5L398"/>
<feature type="compositionally biased region" description="Polar residues" evidence="1">
    <location>
        <begin position="243"/>
        <end position="254"/>
    </location>
</feature>
<organism evidence="2 3">
    <name type="scientific">Ustilaginoidea virens</name>
    <name type="common">Rice false smut fungus</name>
    <name type="synonym">Villosiclava virens</name>
    <dbReference type="NCBI Taxonomy" id="1159556"/>
    <lineage>
        <taxon>Eukaryota</taxon>
        <taxon>Fungi</taxon>
        <taxon>Dikarya</taxon>
        <taxon>Ascomycota</taxon>
        <taxon>Pezizomycotina</taxon>
        <taxon>Sordariomycetes</taxon>
        <taxon>Hypocreomycetidae</taxon>
        <taxon>Hypocreales</taxon>
        <taxon>Clavicipitaceae</taxon>
        <taxon>Ustilaginoidea</taxon>
    </lineage>
</organism>
<evidence type="ECO:0000256" key="1">
    <source>
        <dbReference type="SAM" id="MobiDB-lite"/>
    </source>
</evidence>
<dbReference type="Proteomes" id="UP000054053">
    <property type="component" value="Unassembled WGS sequence"/>
</dbReference>
<feature type="region of interest" description="Disordered" evidence="1">
    <location>
        <begin position="1"/>
        <end position="96"/>
    </location>
</feature>
<evidence type="ECO:0008006" key="4">
    <source>
        <dbReference type="Google" id="ProtNLM"/>
    </source>
</evidence>
<feature type="region of interest" description="Disordered" evidence="1">
    <location>
        <begin position="242"/>
        <end position="270"/>
    </location>
</feature>
<feature type="compositionally biased region" description="Low complexity" evidence="1">
    <location>
        <begin position="1"/>
        <end position="24"/>
    </location>
</feature>
<evidence type="ECO:0000313" key="2">
    <source>
        <dbReference type="EMBL" id="GAO17990.1"/>
    </source>
</evidence>
<gene>
    <name evidence="2" type="ORF">UVI_02060130</name>
</gene>
<protein>
    <recommendedName>
        <fullName evidence="4">Oxidoreductase-like protein</fullName>
    </recommendedName>
</protein>
<evidence type="ECO:0000313" key="3">
    <source>
        <dbReference type="Proteomes" id="UP000054053"/>
    </source>
</evidence>
<feature type="compositionally biased region" description="Polar residues" evidence="1">
    <location>
        <begin position="137"/>
        <end position="147"/>
    </location>
</feature>